<evidence type="ECO:0000313" key="24">
    <source>
        <dbReference type="EMBL" id="CAD5206758.1"/>
    </source>
</evidence>
<feature type="active site" description="4-aspartylphosphate intermediate" evidence="19">
    <location>
        <position position="275"/>
    </location>
</feature>
<feature type="binding site" evidence="21">
    <location>
        <position position="263"/>
    </location>
    <ligand>
        <name>Mg(2+)</name>
        <dbReference type="ChEBI" id="CHEBI:18420"/>
    </ligand>
</feature>
<dbReference type="GO" id="GO:0016787">
    <property type="term" value="F:hydrolase activity"/>
    <property type="evidence" value="ECO:0007669"/>
    <property type="project" value="UniProtKB-KW"/>
</dbReference>
<evidence type="ECO:0000256" key="3">
    <source>
        <dbReference type="ARBA" id="ARBA00009196"/>
    </source>
</evidence>
<comment type="similarity">
    <text evidence="3">Belongs to the protein kinase superfamily. RIO-type Ser/Thr kinase family.</text>
</comment>
<dbReference type="InterPro" id="IPR051272">
    <property type="entry name" value="RIO-type_Ser/Thr_kinase"/>
</dbReference>
<keyword evidence="15" id="KW-0460">Magnesium</keyword>
<dbReference type="GO" id="GO:0046872">
    <property type="term" value="F:metal ion binding"/>
    <property type="evidence" value="ECO:0007669"/>
    <property type="project" value="UniProtKB-KW"/>
</dbReference>
<sequence>MTTVIESDCSDFSSDEFDDAYVFEDVADGNFTKRLNSMRVGGLGPNSQVTLGSLNLSSKGMRSGENQIQLHLDSSGDRKGKRSKDRSDRATVEQVLDPRTRLILFRLVQRGFFDRIEGCVSTGKEANVYHAVDGEGGSLAVKIYKTSILTFKDRDRYVTGEFRYRNGYSRHNPRKMVATWAEKEMRNLQRMHQAGLPVPKSRLLKSHVLVMDFVGSNGWPAPLLKHAVFDRELANKLYLDMVKYVKILYNQCKLVHADLSEYNILFHDNALVIIDVSQSVEHDHPHSLQFLRSDITNVTRFFNEKGAAVLPPRRLFELIVDPNCQSDEEMQKMLDNERVEILTDSEYLFLNVFIPHKLDSIVNFERDDEMEKKGTELNNPFQKIIAKTVIVNEDEEHSESGEDEEEVEEEDSDSEDSGEKVPFTQRHQKYVRVKGETTEDKKNRKKAVQEEKKEKRAVKIPKHVKKRKQKLRVHR</sequence>
<dbReference type="Pfam" id="PF01163">
    <property type="entry name" value="RIO1"/>
    <property type="match status" value="1"/>
</dbReference>
<comment type="catalytic activity">
    <reaction evidence="16">
        <text>L-threonyl-[protein] + ATP = O-phospho-L-threonyl-[protein] + ADP + H(+)</text>
        <dbReference type="Rhea" id="RHEA:46608"/>
        <dbReference type="Rhea" id="RHEA-COMP:11060"/>
        <dbReference type="Rhea" id="RHEA-COMP:11605"/>
        <dbReference type="ChEBI" id="CHEBI:15378"/>
        <dbReference type="ChEBI" id="CHEBI:30013"/>
        <dbReference type="ChEBI" id="CHEBI:30616"/>
        <dbReference type="ChEBI" id="CHEBI:61977"/>
        <dbReference type="ChEBI" id="CHEBI:456216"/>
        <dbReference type="EC" id="2.7.11.1"/>
    </reaction>
</comment>
<keyword evidence="13" id="KW-0378">Hydrolase</keyword>
<evidence type="ECO:0000256" key="22">
    <source>
        <dbReference type="SAM" id="MobiDB-lite"/>
    </source>
</evidence>
<dbReference type="FunFam" id="3.30.200.20:FF:000148">
    <property type="entry name" value="Serine/threonine-protein kinase RIO1"/>
    <property type="match status" value="1"/>
</dbReference>
<keyword evidence="9" id="KW-0808">Transferase</keyword>
<gene>
    <name evidence="24" type="ORF">BOKJ2_LOCUS1442</name>
</gene>
<evidence type="ECO:0000256" key="18">
    <source>
        <dbReference type="ARBA" id="ARBA00068838"/>
    </source>
</evidence>
<evidence type="ECO:0000256" key="10">
    <source>
        <dbReference type="ARBA" id="ARBA00022723"/>
    </source>
</evidence>
<feature type="binding site" evidence="20">
    <location>
        <position position="142"/>
    </location>
    <ligand>
        <name>ATP</name>
        <dbReference type="ChEBI" id="CHEBI:30616"/>
    </ligand>
</feature>
<dbReference type="GO" id="GO:0005524">
    <property type="term" value="F:ATP binding"/>
    <property type="evidence" value="ECO:0007669"/>
    <property type="project" value="UniProtKB-KW"/>
</dbReference>
<keyword evidence="10" id="KW-0479">Metal-binding</keyword>
<dbReference type="Proteomes" id="UP000783686">
    <property type="component" value="Unassembled WGS sequence"/>
</dbReference>
<feature type="compositionally biased region" description="Acidic residues" evidence="22">
    <location>
        <begin position="392"/>
        <end position="416"/>
    </location>
</feature>
<comment type="cofactor">
    <cofactor evidence="1 21">
        <name>Mg(2+)</name>
        <dbReference type="ChEBI" id="CHEBI:18420"/>
    </cofactor>
</comment>
<evidence type="ECO:0000256" key="7">
    <source>
        <dbReference type="ARBA" id="ARBA00022517"/>
    </source>
</evidence>
<dbReference type="Gene3D" id="1.10.510.10">
    <property type="entry name" value="Transferase(Phosphotransferase) domain 1"/>
    <property type="match status" value="1"/>
</dbReference>
<accession>A0A811JTV7</accession>
<keyword evidence="7" id="KW-0690">Ribosome biogenesis</keyword>
<dbReference type="PANTHER" id="PTHR45723">
    <property type="entry name" value="SERINE/THREONINE-PROTEIN KINASE RIO1"/>
    <property type="match status" value="1"/>
</dbReference>
<evidence type="ECO:0000256" key="12">
    <source>
        <dbReference type="ARBA" id="ARBA00022777"/>
    </source>
</evidence>
<evidence type="ECO:0000256" key="9">
    <source>
        <dbReference type="ARBA" id="ARBA00022679"/>
    </source>
</evidence>
<keyword evidence="12" id="KW-0418">Kinase</keyword>
<proteinExistence type="inferred from homology"/>
<evidence type="ECO:0000256" key="11">
    <source>
        <dbReference type="ARBA" id="ARBA00022741"/>
    </source>
</evidence>
<evidence type="ECO:0000256" key="1">
    <source>
        <dbReference type="ARBA" id="ARBA00001946"/>
    </source>
</evidence>
<dbReference type="InterPro" id="IPR017407">
    <property type="entry name" value="Ser/Thr_kinase_Rio1"/>
</dbReference>
<feature type="binding site" evidence="21">
    <location>
        <position position="275"/>
    </location>
    <ligand>
        <name>Mg(2+)</name>
        <dbReference type="ChEBI" id="CHEBI:18420"/>
    </ligand>
</feature>
<dbReference type="InterPro" id="IPR018934">
    <property type="entry name" value="RIO_dom"/>
</dbReference>
<evidence type="ECO:0000256" key="8">
    <source>
        <dbReference type="ARBA" id="ARBA00022527"/>
    </source>
</evidence>
<evidence type="ECO:0000256" key="14">
    <source>
        <dbReference type="ARBA" id="ARBA00022840"/>
    </source>
</evidence>
<dbReference type="PIRSF" id="PIRSF038147">
    <property type="entry name" value="Ser/Thr_PK_RIO1"/>
    <property type="match status" value="1"/>
</dbReference>
<comment type="catalytic activity">
    <reaction evidence="17">
        <text>L-seryl-[protein] + ATP = O-phospho-L-seryl-[protein] + ADP + H(+)</text>
        <dbReference type="Rhea" id="RHEA:17989"/>
        <dbReference type="Rhea" id="RHEA-COMP:9863"/>
        <dbReference type="Rhea" id="RHEA-COMP:11604"/>
        <dbReference type="ChEBI" id="CHEBI:15378"/>
        <dbReference type="ChEBI" id="CHEBI:29999"/>
        <dbReference type="ChEBI" id="CHEBI:30616"/>
        <dbReference type="ChEBI" id="CHEBI:83421"/>
        <dbReference type="ChEBI" id="CHEBI:456216"/>
        <dbReference type="EC" id="2.7.11.1"/>
    </reaction>
</comment>
<evidence type="ECO:0000256" key="15">
    <source>
        <dbReference type="ARBA" id="ARBA00022842"/>
    </source>
</evidence>
<evidence type="ECO:0000256" key="17">
    <source>
        <dbReference type="ARBA" id="ARBA00048679"/>
    </source>
</evidence>
<keyword evidence="8" id="KW-0723">Serine/threonine-protein kinase</keyword>
<comment type="subcellular location">
    <subcellularLocation>
        <location evidence="2">Cytoplasm</location>
    </subcellularLocation>
</comment>
<dbReference type="EC" id="2.7.11.1" evidence="4"/>
<evidence type="ECO:0000256" key="2">
    <source>
        <dbReference type="ARBA" id="ARBA00004496"/>
    </source>
</evidence>
<evidence type="ECO:0000256" key="16">
    <source>
        <dbReference type="ARBA" id="ARBA00047899"/>
    </source>
</evidence>
<evidence type="ECO:0000256" key="13">
    <source>
        <dbReference type="ARBA" id="ARBA00022801"/>
    </source>
</evidence>
<dbReference type="SUPFAM" id="SSF56112">
    <property type="entry name" value="Protein kinase-like (PK-like)"/>
    <property type="match status" value="1"/>
</dbReference>
<evidence type="ECO:0000313" key="25">
    <source>
        <dbReference type="Proteomes" id="UP000614601"/>
    </source>
</evidence>
<feature type="domain" description="RIO kinase" evidence="23">
    <location>
        <begin position="85"/>
        <end position="321"/>
    </location>
</feature>
<dbReference type="InterPro" id="IPR018935">
    <property type="entry name" value="RIO_kinase_CS"/>
</dbReference>
<dbReference type="GO" id="GO:0004674">
    <property type="term" value="F:protein serine/threonine kinase activity"/>
    <property type="evidence" value="ECO:0007669"/>
    <property type="project" value="UniProtKB-KW"/>
</dbReference>
<evidence type="ECO:0000256" key="21">
    <source>
        <dbReference type="PIRSR" id="PIRSR038147-3"/>
    </source>
</evidence>
<keyword evidence="25" id="KW-1185">Reference proteome</keyword>
<dbReference type="Gene3D" id="3.30.200.20">
    <property type="entry name" value="Phosphorylase Kinase, domain 1"/>
    <property type="match status" value="1"/>
</dbReference>
<feature type="region of interest" description="Disordered" evidence="22">
    <location>
        <begin position="390"/>
        <end position="475"/>
    </location>
</feature>
<keyword evidence="6" id="KW-0963">Cytoplasm</keyword>
<feature type="active site" description="Proton acceptor" evidence="19">
    <location>
        <position position="258"/>
    </location>
</feature>
<feature type="compositionally biased region" description="Basic residues" evidence="22">
    <location>
        <begin position="455"/>
        <end position="475"/>
    </location>
</feature>
<dbReference type="Proteomes" id="UP000614601">
    <property type="component" value="Unassembled WGS sequence"/>
</dbReference>
<protein>
    <recommendedName>
        <fullName evidence="5">Serine/threonine-protein kinase RIO1</fullName>
        <ecNumber evidence="4">2.7.11.1</ecNumber>
    </recommendedName>
    <alternativeName>
        <fullName evidence="18">Serine/threonine-protein kinase rio1</fullName>
    </alternativeName>
</protein>
<name>A0A811JTV7_9BILA</name>
<keyword evidence="14 20" id="KW-0067">ATP-binding</keyword>
<dbReference type="InterPro" id="IPR011009">
    <property type="entry name" value="Kinase-like_dom_sf"/>
</dbReference>
<evidence type="ECO:0000256" key="4">
    <source>
        <dbReference type="ARBA" id="ARBA00012513"/>
    </source>
</evidence>
<dbReference type="GO" id="GO:0005737">
    <property type="term" value="C:cytoplasm"/>
    <property type="evidence" value="ECO:0007669"/>
    <property type="project" value="UniProtKB-SubCell"/>
</dbReference>
<evidence type="ECO:0000259" key="23">
    <source>
        <dbReference type="SMART" id="SM00090"/>
    </source>
</evidence>
<organism evidence="24 25">
    <name type="scientific">Bursaphelenchus okinawaensis</name>
    <dbReference type="NCBI Taxonomy" id="465554"/>
    <lineage>
        <taxon>Eukaryota</taxon>
        <taxon>Metazoa</taxon>
        <taxon>Ecdysozoa</taxon>
        <taxon>Nematoda</taxon>
        <taxon>Chromadorea</taxon>
        <taxon>Rhabditida</taxon>
        <taxon>Tylenchina</taxon>
        <taxon>Tylenchomorpha</taxon>
        <taxon>Aphelenchoidea</taxon>
        <taxon>Aphelenchoididae</taxon>
        <taxon>Bursaphelenchus</taxon>
    </lineage>
</organism>
<evidence type="ECO:0000256" key="20">
    <source>
        <dbReference type="PIRSR" id="PIRSR038147-2"/>
    </source>
</evidence>
<feature type="compositionally biased region" description="Basic and acidic residues" evidence="22">
    <location>
        <begin position="433"/>
        <end position="454"/>
    </location>
</feature>
<evidence type="ECO:0000256" key="5">
    <source>
        <dbReference type="ARBA" id="ARBA00016038"/>
    </source>
</evidence>
<dbReference type="InterPro" id="IPR000687">
    <property type="entry name" value="RIO_kinase"/>
</dbReference>
<dbReference type="PROSITE" id="PS01245">
    <property type="entry name" value="RIO1"/>
    <property type="match status" value="1"/>
</dbReference>
<evidence type="ECO:0000256" key="19">
    <source>
        <dbReference type="PIRSR" id="PIRSR038147-1"/>
    </source>
</evidence>
<keyword evidence="11 20" id="KW-0547">Nucleotide-binding</keyword>
<dbReference type="AlphaFoldDB" id="A0A811JTV7"/>
<reference evidence="24" key="1">
    <citation type="submission" date="2020-09" db="EMBL/GenBank/DDBJ databases">
        <authorList>
            <person name="Kikuchi T."/>
        </authorList>
    </citation>
    <scope>NUCLEOTIDE SEQUENCE</scope>
    <source>
        <strain evidence="24">SH1</strain>
    </source>
</reference>
<dbReference type="CDD" id="cd05147">
    <property type="entry name" value="RIO1_euk"/>
    <property type="match status" value="1"/>
</dbReference>
<dbReference type="GO" id="GO:0042254">
    <property type="term" value="P:ribosome biogenesis"/>
    <property type="evidence" value="ECO:0007669"/>
    <property type="project" value="UniProtKB-KW"/>
</dbReference>
<comment type="caution">
    <text evidence="24">The sequence shown here is derived from an EMBL/GenBank/DDBJ whole genome shotgun (WGS) entry which is preliminary data.</text>
</comment>
<dbReference type="EMBL" id="CAJFDH010000001">
    <property type="protein sequence ID" value="CAD5206758.1"/>
    <property type="molecule type" value="Genomic_DNA"/>
</dbReference>
<dbReference type="OrthoDB" id="205248at2759"/>
<feature type="region of interest" description="Disordered" evidence="22">
    <location>
        <begin position="73"/>
        <end position="92"/>
    </location>
</feature>
<dbReference type="EMBL" id="CAJFCW020000001">
    <property type="protein sequence ID" value="CAG9083011.1"/>
    <property type="molecule type" value="Genomic_DNA"/>
</dbReference>
<evidence type="ECO:0000256" key="6">
    <source>
        <dbReference type="ARBA" id="ARBA00022490"/>
    </source>
</evidence>
<dbReference type="SMART" id="SM00090">
    <property type="entry name" value="RIO"/>
    <property type="match status" value="1"/>
</dbReference>